<dbReference type="GO" id="GO:0005739">
    <property type="term" value="C:mitochondrion"/>
    <property type="evidence" value="ECO:0007669"/>
    <property type="project" value="TreeGrafter"/>
</dbReference>
<keyword evidence="9" id="KW-1185">Reference proteome</keyword>
<evidence type="ECO:0000256" key="3">
    <source>
        <dbReference type="ARBA" id="ARBA00022840"/>
    </source>
</evidence>
<dbReference type="InterPro" id="IPR045864">
    <property type="entry name" value="aa-tRNA-synth_II/BPL/LPL"/>
</dbReference>
<protein>
    <recommendedName>
        <fullName evidence="7">Aminoacyl-transfer RNA synthetases class-II family profile domain-containing protein</fullName>
    </recommendedName>
</protein>
<evidence type="ECO:0000256" key="2">
    <source>
        <dbReference type="ARBA" id="ARBA00022741"/>
    </source>
</evidence>
<dbReference type="Proteomes" id="UP000308730">
    <property type="component" value="Unassembled WGS sequence"/>
</dbReference>
<dbReference type="GO" id="GO:0006422">
    <property type="term" value="P:aspartyl-tRNA aminoacylation"/>
    <property type="evidence" value="ECO:0007669"/>
    <property type="project" value="TreeGrafter"/>
</dbReference>
<proteinExistence type="predicted"/>
<name>A0A4S4N736_9APHY</name>
<evidence type="ECO:0000256" key="5">
    <source>
        <dbReference type="ARBA" id="ARBA00023146"/>
    </source>
</evidence>
<feature type="domain" description="Aminoacyl-transfer RNA synthetases class-II family profile" evidence="7">
    <location>
        <begin position="203"/>
        <end position="472"/>
    </location>
</feature>
<dbReference type="PROSITE" id="PS50862">
    <property type="entry name" value="AA_TRNA_LIGASE_II"/>
    <property type="match status" value="1"/>
</dbReference>
<dbReference type="PANTHER" id="PTHR22594">
    <property type="entry name" value="ASPARTYL/LYSYL-TRNA SYNTHETASE"/>
    <property type="match status" value="1"/>
</dbReference>
<dbReference type="Gene3D" id="3.30.1360.30">
    <property type="entry name" value="GAD-like domain"/>
    <property type="match status" value="1"/>
</dbReference>
<gene>
    <name evidence="8" type="ORF">EUX98_g387</name>
</gene>
<keyword evidence="4" id="KW-0648">Protein biosynthesis</keyword>
<evidence type="ECO:0000313" key="9">
    <source>
        <dbReference type="Proteomes" id="UP000308730"/>
    </source>
</evidence>
<dbReference type="Gene3D" id="3.30.930.10">
    <property type="entry name" value="Bira Bifunctional Protein, Domain 2"/>
    <property type="match status" value="1"/>
</dbReference>
<dbReference type="SUPFAM" id="SSF50249">
    <property type="entry name" value="Nucleic acid-binding proteins"/>
    <property type="match status" value="1"/>
</dbReference>
<evidence type="ECO:0000259" key="7">
    <source>
        <dbReference type="PROSITE" id="PS50862"/>
    </source>
</evidence>
<feature type="region of interest" description="Disordered" evidence="6">
    <location>
        <begin position="37"/>
        <end position="59"/>
    </location>
</feature>
<dbReference type="EMBL" id="SGPM01000003">
    <property type="protein sequence ID" value="THH33771.1"/>
    <property type="molecule type" value="Genomic_DNA"/>
</dbReference>
<keyword evidence="2" id="KW-0547">Nucleotide-binding</keyword>
<dbReference type="Pfam" id="PF00152">
    <property type="entry name" value="tRNA-synt_2"/>
    <property type="match status" value="2"/>
</dbReference>
<dbReference type="InterPro" id="IPR004364">
    <property type="entry name" value="Aa-tRNA-synt_II"/>
</dbReference>
<dbReference type="OrthoDB" id="439710at2759"/>
<dbReference type="Gene3D" id="2.40.50.140">
    <property type="entry name" value="Nucleic acid-binding proteins"/>
    <property type="match status" value="1"/>
</dbReference>
<organism evidence="8 9">
    <name type="scientific">Antrodiella citrinella</name>
    <dbReference type="NCBI Taxonomy" id="2447956"/>
    <lineage>
        <taxon>Eukaryota</taxon>
        <taxon>Fungi</taxon>
        <taxon>Dikarya</taxon>
        <taxon>Basidiomycota</taxon>
        <taxon>Agaricomycotina</taxon>
        <taxon>Agaricomycetes</taxon>
        <taxon>Polyporales</taxon>
        <taxon>Steccherinaceae</taxon>
        <taxon>Antrodiella</taxon>
    </lineage>
</organism>
<evidence type="ECO:0000256" key="1">
    <source>
        <dbReference type="ARBA" id="ARBA00022598"/>
    </source>
</evidence>
<evidence type="ECO:0000256" key="6">
    <source>
        <dbReference type="SAM" id="MobiDB-lite"/>
    </source>
</evidence>
<dbReference type="SUPFAM" id="SSF55681">
    <property type="entry name" value="Class II aaRS and biotin synthetases"/>
    <property type="match status" value="1"/>
</dbReference>
<evidence type="ECO:0000313" key="8">
    <source>
        <dbReference type="EMBL" id="THH33771.1"/>
    </source>
</evidence>
<dbReference type="GO" id="GO:0004815">
    <property type="term" value="F:aspartate-tRNA ligase activity"/>
    <property type="evidence" value="ECO:0007669"/>
    <property type="project" value="TreeGrafter"/>
</dbReference>
<dbReference type="GO" id="GO:0005524">
    <property type="term" value="F:ATP binding"/>
    <property type="evidence" value="ECO:0007669"/>
    <property type="project" value="UniProtKB-KW"/>
</dbReference>
<reference evidence="8 9" key="1">
    <citation type="submission" date="2019-02" db="EMBL/GenBank/DDBJ databases">
        <title>Genome sequencing of the rare red list fungi Antrodiella citrinella (Flaviporus citrinellus).</title>
        <authorList>
            <person name="Buettner E."/>
            <person name="Kellner H."/>
        </authorList>
    </citation>
    <scope>NUCLEOTIDE SEQUENCE [LARGE SCALE GENOMIC DNA]</scope>
    <source>
        <strain evidence="8 9">DSM 108506</strain>
    </source>
</reference>
<dbReference type="PANTHER" id="PTHR22594:SF5">
    <property type="entry name" value="ASPARTATE--TRNA LIGASE, MITOCHONDRIAL"/>
    <property type="match status" value="1"/>
</dbReference>
<evidence type="ECO:0000256" key="4">
    <source>
        <dbReference type="ARBA" id="ARBA00022917"/>
    </source>
</evidence>
<dbReference type="InterPro" id="IPR004365">
    <property type="entry name" value="NA-bd_OB_tRNA"/>
</dbReference>
<dbReference type="CDD" id="cd04317">
    <property type="entry name" value="EcAspRS_like_N"/>
    <property type="match status" value="1"/>
</dbReference>
<accession>A0A4S4N736</accession>
<keyword evidence="5" id="KW-0030">Aminoacyl-tRNA synthetase</keyword>
<dbReference type="InterPro" id="IPR004115">
    <property type="entry name" value="GAD-like_sf"/>
</dbReference>
<dbReference type="AlphaFoldDB" id="A0A4S4N736"/>
<comment type="caution">
    <text evidence="8">The sequence shown here is derived from an EMBL/GenBank/DDBJ whole genome shotgun (WGS) entry which is preliminary data.</text>
</comment>
<dbReference type="GO" id="GO:0003676">
    <property type="term" value="F:nucleic acid binding"/>
    <property type="evidence" value="ECO:0007669"/>
    <property type="project" value="InterPro"/>
</dbReference>
<dbReference type="InterPro" id="IPR012340">
    <property type="entry name" value="NA-bd_OB-fold"/>
</dbReference>
<dbReference type="Pfam" id="PF01336">
    <property type="entry name" value="tRNA_anti-codon"/>
    <property type="match status" value="1"/>
</dbReference>
<sequence>MASTARPATRIFQAVIHRSTTLRTTGSNLAITKRSSVLHRDEGTSDTPARAHNAPYSAPTHSCRTLNLDDVGSTVVLTGWLCPGRKAGKKFAFFPLRDVHGTTQLVVQAREHDCTMTSMLEVPSESTVLIEGLVNARPQSQRRLVPAGDIEVQVTSFTLLNRADSDLPFMPSDSRNLANEDLRLRYRYLDLRRPALSDNIRKRSQVAHIVRTVLHQHEFSEVETPILLKSSPEGAREFLVPTRIQTVSTSPQEAAEPLFYALPQSPQQPKQLLVASGAVDRYYQLARCFRDEDGRKDRQPEFTQIDLEMAWVSWGPPASVPSPVSGYSHDWRIGGTEVKDVIETLIRKIWHDIENIELPRVFPIMTYAEAMSRFGSDKPDIVDITELLSDEAQYELSQQGEVVEALVVSGQSPFKKASAAIPHDTLESGVEHLHQSSAGISSWVHSSASLRSLLSDLNEDGHMWVSRRPRTPEVRWLNSFRSSPSPPLCEGSGTGGFSPANTTTLPMGNRVPAVHKG</sequence>
<dbReference type="InterPro" id="IPR006195">
    <property type="entry name" value="aa-tRNA-synth_II"/>
</dbReference>
<keyword evidence="1" id="KW-0436">Ligase</keyword>
<keyword evidence="3" id="KW-0067">ATP-binding</keyword>
<dbReference type="InterPro" id="IPR047089">
    <property type="entry name" value="Asp-tRNA-ligase_1_N"/>
</dbReference>